<organism evidence="5 6">
    <name type="scientific">Pyrobaculum calidifontis (strain DSM 21063 / JCM 11548 / VA1)</name>
    <dbReference type="NCBI Taxonomy" id="410359"/>
    <lineage>
        <taxon>Archaea</taxon>
        <taxon>Thermoproteota</taxon>
        <taxon>Thermoprotei</taxon>
        <taxon>Thermoproteales</taxon>
        <taxon>Thermoproteaceae</taxon>
        <taxon>Pyrobaculum</taxon>
    </lineage>
</organism>
<dbReference type="Pfam" id="PF00132">
    <property type="entry name" value="Hexapep"/>
    <property type="match status" value="2"/>
</dbReference>
<dbReference type="PANTHER" id="PTHR43300">
    <property type="entry name" value="ACETYLTRANSFERASE"/>
    <property type="match status" value="1"/>
</dbReference>
<dbReference type="Pfam" id="PF14602">
    <property type="entry name" value="Hexapep_2"/>
    <property type="match status" value="1"/>
</dbReference>
<protein>
    <submittedName>
        <fullName evidence="5">Serine O-acetyltransferase</fullName>
        <ecNumber evidence="5">2.3.1.30</ecNumber>
    </submittedName>
</protein>
<dbReference type="Gene3D" id="2.160.10.10">
    <property type="entry name" value="Hexapeptide repeat proteins"/>
    <property type="match status" value="1"/>
</dbReference>
<evidence type="ECO:0000313" key="6">
    <source>
        <dbReference type="Proteomes" id="UP000001431"/>
    </source>
</evidence>
<name>A3MUB2_PYRCJ</name>
<dbReference type="InterPro" id="IPR011004">
    <property type="entry name" value="Trimer_LpxA-like_sf"/>
</dbReference>
<evidence type="ECO:0000256" key="3">
    <source>
        <dbReference type="ARBA" id="ARBA00022915"/>
    </source>
</evidence>
<keyword evidence="3" id="KW-0220">Diaminopimelate biosynthesis</keyword>
<evidence type="ECO:0000313" key="5">
    <source>
        <dbReference type="EMBL" id="ABO08229.1"/>
    </source>
</evidence>
<keyword evidence="1" id="KW-0028">Amino-acid biosynthesis</keyword>
<dbReference type="InterPro" id="IPR018357">
    <property type="entry name" value="Hexapep_transf_CS"/>
</dbReference>
<proteinExistence type="predicted"/>
<dbReference type="Proteomes" id="UP000001431">
    <property type="component" value="Chromosome"/>
</dbReference>
<keyword evidence="6" id="KW-1185">Reference proteome</keyword>
<dbReference type="HOGENOM" id="CLU_051638_9_0_2"/>
<keyword evidence="4" id="KW-0457">Lysine biosynthesis</keyword>
<evidence type="ECO:0000256" key="4">
    <source>
        <dbReference type="ARBA" id="ARBA00023154"/>
    </source>
</evidence>
<evidence type="ECO:0000256" key="1">
    <source>
        <dbReference type="ARBA" id="ARBA00022605"/>
    </source>
</evidence>
<keyword evidence="2 5" id="KW-0808">Transferase</keyword>
<dbReference type="GO" id="GO:0009001">
    <property type="term" value="F:serine O-acetyltransferase activity"/>
    <property type="evidence" value="ECO:0007669"/>
    <property type="project" value="UniProtKB-EC"/>
</dbReference>
<sequence length="212" mass="22340">MSPDAYIYGPTAVGEDSYIDAAVVGYPSRAKLLTFKPPDEVSNGARIGRGVIVRSGVVIYEDVEIGDGVEFGHNVLVRELTKIGSRVRIGTQTIIERDVKIGDGAWIQSLVYIPNGTVIEEDVFIGPNAVITNDKYPPSRRLAPVVIRRGAVIGANATLVAGIEVGEGAVVAAGAVVTRDVPPGTVVAGVPARVIGKAEEYLKKKSVYEGVT</sequence>
<dbReference type="AlphaFoldDB" id="A3MUB2"/>
<dbReference type="eggNOG" id="arCOG01848">
    <property type="taxonomic scope" value="Archaea"/>
</dbReference>
<keyword evidence="5" id="KW-0012">Acyltransferase</keyword>
<dbReference type="SUPFAM" id="SSF51161">
    <property type="entry name" value="Trimeric LpxA-like enzymes"/>
    <property type="match status" value="1"/>
</dbReference>
<reference evidence="5" key="1">
    <citation type="submission" date="2007-02" db="EMBL/GenBank/DDBJ databases">
        <title>Complete sequence of Pyrobaculum calidifontis JCM 11548.</title>
        <authorList>
            <consortium name="US DOE Joint Genome Institute"/>
            <person name="Copeland A."/>
            <person name="Lucas S."/>
            <person name="Lapidus A."/>
            <person name="Barry K."/>
            <person name="Glavina del Rio T."/>
            <person name="Dalin E."/>
            <person name="Tice H."/>
            <person name="Pitluck S."/>
            <person name="Chain P."/>
            <person name="Malfatti S."/>
            <person name="Shin M."/>
            <person name="Vergez L."/>
            <person name="Schmutz J."/>
            <person name="Larimer F."/>
            <person name="Land M."/>
            <person name="Hauser L."/>
            <person name="Kyrpides N."/>
            <person name="Mikhailova N."/>
            <person name="Cozen A.E."/>
            <person name="Fitz-Gibbon S.T."/>
            <person name="House C.H."/>
            <person name="Saltikov C."/>
            <person name="Lowe T.M."/>
            <person name="Richardson P."/>
        </authorList>
    </citation>
    <scope>NUCLEOTIDE SEQUENCE [LARGE SCALE GENOMIC DNA]</scope>
    <source>
        <strain evidence="5">JCM 11548</strain>
    </source>
</reference>
<dbReference type="PROSITE" id="PS00101">
    <property type="entry name" value="HEXAPEP_TRANSFERASES"/>
    <property type="match status" value="1"/>
</dbReference>
<dbReference type="EC" id="2.3.1.30" evidence="5"/>
<gene>
    <name evidence="5" type="ordered locus">Pcal_0803</name>
</gene>
<dbReference type="STRING" id="410359.Pcal_0803"/>
<dbReference type="InterPro" id="IPR001451">
    <property type="entry name" value="Hexapep"/>
</dbReference>
<accession>A3MUB2</accession>
<dbReference type="EMBL" id="CP000561">
    <property type="protein sequence ID" value="ABO08229.1"/>
    <property type="molecule type" value="Genomic_DNA"/>
</dbReference>
<dbReference type="InterPro" id="IPR050179">
    <property type="entry name" value="Trans_hexapeptide_repeat"/>
</dbReference>
<evidence type="ECO:0000256" key="2">
    <source>
        <dbReference type="ARBA" id="ARBA00022679"/>
    </source>
</evidence>
<dbReference type="CDD" id="cd03358">
    <property type="entry name" value="LbH_WxcM_N_like"/>
    <property type="match status" value="1"/>
</dbReference>
<dbReference type="KEGG" id="pcl:Pcal_0803"/>
<dbReference type="PANTHER" id="PTHR43300:SF10">
    <property type="entry name" value="2,3,4,5-TETRAHYDROPYRIDINE-2,6-DICARBOXYLATE N-ACETYLTRANSFERASE"/>
    <property type="match status" value="1"/>
</dbReference>